<dbReference type="InterPro" id="IPR005693">
    <property type="entry name" value="Mce"/>
</dbReference>
<organism evidence="3 4">
    <name type="scientific">Nocardia higoensis</name>
    <dbReference type="NCBI Taxonomy" id="228599"/>
    <lineage>
        <taxon>Bacteria</taxon>
        <taxon>Bacillati</taxon>
        <taxon>Actinomycetota</taxon>
        <taxon>Actinomycetes</taxon>
        <taxon>Mycobacteriales</taxon>
        <taxon>Nocardiaceae</taxon>
        <taxon>Nocardia</taxon>
    </lineage>
</organism>
<sequence length="374" mass="38819">MKHFPPSRVAVAACLLLTVTGCGTHGVNSVPLPGAEANSSQATIISVEIANVGTLTPNSPVMVDDVVVGSVRTISLDGWHAVVEAAVRPETVIPADAVATVGQTSLLGSTHLALNTPDGEQPTGRLESGARLPLNRASTYPSTEQTLASLSVVVNGGGLGQLGDIVAELNNALDGRGDQVVDLLARLDGFMAVLADQRAEIVASIEALTRLGETFAGQTDTLTRALDILPPTLDLLLAERPALTDALERLRVFSDTATGVVTEVSADLIADLRNLEPTLKAVADVGPLLDAGLAYATVYPYGQQVIDRAVRGDYINLHATVDLTIPRLQRELLQGTPWADPHAVIQAAIGDPGYAQQTSNPLGVGLTPPGTGGR</sequence>
<dbReference type="InterPro" id="IPR024516">
    <property type="entry name" value="Mce_C"/>
</dbReference>
<proteinExistence type="predicted"/>
<dbReference type="InterPro" id="IPR003399">
    <property type="entry name" value="Mce/MlaD"/>
</dbReference>
<evidence type="ECO:0000259" key="2">
    <source>
        <dbReference type="Pfam" id="PF11887"/>
    </source>
</evidence>
<evidence type="ECO:0000313" key="3">
    <source>
        <dbReference type="EMBL" id="MBF6354155.1"/>
    </source>
</evidence>
<protein>
    <submittedName>
        <fullName evidence="3">MCE family protein</fullName>
    </submittedName>
</protein>
<evidence type="ECO:0000259" key="1">
    <source>
        <dbReference type="Pfam" id="PF02470"/>
    </source>
</evidence>
<dbReference type="PANTHER" id="PTHR33371:SF15">
    <property type="entry name" value="LIPOPROTEIN LPRN"/>
    <property type="match status" value="1"/>
</dbReference>
<feature type="domain" description="Mammalian cell entry C-terminal" evidence="2">
    <location>
        <begin position="143"/>
        <end position="287"/>
    </location>
</feature>
<reference evidence="3 4" key="1">
    <citation type="submission" date="2020-10" db="EMBL/GenBank/DDBJ databases">
        <title>Identification of Nocardia species via Next-generation sequencing and recognition of intraspecies genetic diversity.</title>
        <authorList>
            <person name="Li P."/>
            <person name="Li P."/>
            <person name="Lu B."/>
        </authorList>
    </citation>
    <scope>NUCLEOTIDE SEQUENCE [LARGE SCALE GENOMIC DNA]</scope>
    <source>
        <strain evidence="3 4">BJ06-0143</strain>
    </source>
</reference>
<name>A0ABS0D7S6_9NOCA</name>
<dbReference type="Pfam" id="PF11887">
    <property type="entry name" value="Mce4_CUP1"/>
    <property type="match status" value="1"/>
</dbReference>
<dbReference type="Proteomes" id="UP000707731">
    <property type="component" value="Unassembled WGS sequence"/>
</dbReference>
<dbReference type="Pfam" id="PF02470">
    <property type="entry name" value="MlaD"/>
    <property type="match status" value="1"/>
</dbReference>
<dbReference type="PANTHER" id="PTHR33371">
    <property type="entry name" value="INTERMEMBRANE PHOSPHOLIPID TRANSPORT SYSTEM BINDING PROTEIN MLAD-RELATED"/>
    <property type="match status" value="1"/>
</dbReference>
<dbReference type="InterPro" id="IPR052336">
    <property type="entry name" value="MlaD_Phospholipid_Transporter"/>
</dbReference>
<comment type="caution">
    <text evidence="3">The sequence shown here is derived from an EMBL/GenBank/DDBJ whole genome shotgun (WGS) entry which is preliminary data.</text>
</comment>
<accession>A0ABS0D7S6</accession>
<evidence type="ECO:0000313" key="4">
    <source>
        <dbReference type="Proteomes" id="UP000707731"/>
    </source>
</evidence>
<gene>
    <name evidence="3" type="ORF">IU449_06305</name>
</gene>
<dbReference type="NCBIfam" id="TIGR00996">
    <property type="entry name" value="Mtu_fam_mce"/>
    <property type="match status" value="1"/>
</dbReference>
<dbReference type="PROSITE" id="PS51257">
    <property type="entry name" value="PROKAR_LIPOPROTEIN"/>
    <property type="match status" value="1"/>
</dbReference>
<keyword evidence="4" id="KW-1185">Reference proteome</keyword>
<dbReference type="RefSeq" id="WP_195000958.1">
    <property type="nucleotide sequence ID" value="NZ_JADLQN010000001.1"/>
</dbReference>
<feature type="domain" description="Mce/MlaD" evidence="1">
    <location>
        <begin position="44"/>
        <end position="116"/>
    </location>
</feature>
<dbReference type="EMBL" id="JADLQN010000001">
    <property type="protein sequence ID" value="MBF6354155.1"/>
    <property type="molecule type" value="Genomic_DNA"/>
</dbReference>